<reference evidence="1 2" key="1">
    <citation type="journal article" date="2023" name="PLoS ONE">
        <title>Complete genome assembly of Hawai'i environmental nontuberculous mycobacteria reveals unexpected co-isolation with methylobacteria.</title>
        <authorList>
            <person name="Hendrix J."/>
            <person name="Epperson L.E."/>
            <person name="Tong E.I."/>
            <person name="Chan Y.L."/>
            <person name="Hasan N.A."/>
            <person name="Dawrs S.N."/>
            <person name="Norton G.J."/>
            <person name="Virdi R."/>
            <person name="Crooks J.L."/>
            <person name="Chan E.D."/>
            <person name="Honda J.R."/>
            <person name="Strong M."/>
        </authorList>
    </citation>
    <scope>NUCLEOTIDE SEQUENCE [LARGE SCALE GENOMIC DNA]</scope>
    <source>
        <strain evidence="1 2">NJH_HI04-1</strain>
    </source>
</reference>
<comment type="caution">
    <text evidence="1">The sequence shown here is derived from an EMBL/GenBank/DDBJ whole genome shotgun (WGS) entry which is preliminary data.</text>
</comment>
<organism evidence="1 2">
    <name type="scientific">Methylobacterium ajmalii</name>
    <dbReference type="NCBI Taxonomy" id="2738439"/>
    <lineage>
        <taxon>Bacteria</taxon>
        <taxon>Pseudomonadati</taxon>
        <taxon>Pseudomonadota</taxon>
        <taxon>Alphaproteobacteria</taxon>
        <taxon>Hyphomicrobiales</taxon>
        <taxon>Methylobacteriaceae</taxon>
        <taxon>Methylobacterium</taxon>
    </lineage>
</organism>
<keyword evidence="2" id="KW-1185">Reference proteome</keyword>
<name>A0ABV0A4B9_9HYPH</name>
<dbReference type="EMBL" id="JAQYXP010000006">
    <property type="protein sequence ID" value="MEN3238687.1"/>
    <property type="molecule type" value="Genomic_DNA"/>
</dbReference>
<accession>A0ABV0A4B9</accession>
<gene>
    <name evidence="1" type="ORF">PUR29_35195</name>
</gene>
<protein>
    <recommendedName>
        <fullName evidence="3">Methyl-accepting transducer domain-containing protein</fullName>
    </recommendedName>
</protein>
<dbReference type="Proteomes" id="UP001407347">
    <property type="component" value="Unassembled WGS sequence"/>
</dbReference>
<dbReference type="RefSeq" id="WP_346013811.1">
    <property type="nucleotide sequence ID" value="NZ_JAQYXP010000006.1"/>
</dbReference>
<evidence type="ECO:0000313" key="2">
    <source>
        <dbReference type="Proteomes" id="UP001407347"/>
    </source>
</evidence>
<evidence type="ECO:0008006" key="3">
    <source>
        <dbReference type="Google" id="ProtNLM"/>
    </source>
</evidence>
<proteinExistence type="predicted"/>
<sequence length="83" mass="9060">MTTISNCNVNMHAAPDERTMAIVDLARAAVENAKAVRANAEALSQIVRSVGEMKAPITAGFYVVQEPREQTYVSDTRMTMSND</sequence>
<evidence type="ECO:0000313" key="1">
    <source>
        <dbReference type="EMBL" id="MEN3238687.1"/>
    </source>
</evidence>